<dbReference type="STRING" id="683125.SAMN05660206_103230"/>
<reference evidence="2 3" key="1">
    <citation type="submission" date="2016-10" db="EMBL/GenBank/DDBJ databases">
        <authorList>
            <person name="de Groot N.N."/>
        </authorList>
    </citation>
    <scope>NUCLEOTIDE SEQUENCE [LARGE SCALE GENOMIC DNA]</scope>
    <source>
        <strain evidence="2 3">DSM 22789</strain>
    </source>
</reference>
<feature type="transmembrane region" description="Helical" evidence="1">
    <location>
        <begin position="74"/>
        <end position="94"/>
    </location>
</feature>
<dbReference type="OrthoDB" id="799646at2"/>
<evidence type="ECO:0000313" key="2">
    <source>
        <dbReference type="EMBL" id="SFS61329.1"/>
    </source>
</evidence>
<feature type="transmembrane region" description="Helical" evidence="1">
    <location>
        <begin position="5"/>
        <end position="23"/>
    </location>
</feature>
<dbReference type="AlphaFoldDB" id="A0A1I6R9D5"/>
<proteinExistence type="predicted"/>
<keyword evidence="1" id="KW-0812">Transmembrane</keyword>
<dbReference type="RefSeq" id="WP_093364405.1">
    <property type="nucleotide sequence ID" value="NZ_FOZZ01000003.1"/>
</dbReference>
<dbReference type="EMBL" id="FOZZ01000003">
    <property type="protein sequence ID" value="SFS61329.1"/>
    <property type="molecule type" value="Genomic_DNA"/>
</dbReference>
<keyword evidence="1" id="KW-1133">Transmembrane helix</keyword>
<keyword evidence="1" id="KW-0472">Membrane</keyword>
<evidence type="ECO:0000313" key="3">
    <source>
        <dbReference type="Proteomes" id="UP000198785"/>
    </source>
</evidence>
<keyword evidence="3" id="KW-1185">Reference proteome</keyword>
<evidence type="ECO:0000256" key="1">
    <source>
        <dbReference type="SAM" id="Phobius"/>
    </source>
</evidence>
<accession>A0A1I6R9D5</accession>
<dbReference type="Proteomes" id="UP000198785">
    <property type="component" value="Unassembled WGS sequence"/>
</dbReference>
<protein>
    <submittedName>
        <fullName evidence="2">Uncharacterized protein</fullName>
    </submittedName>
</protein>
<gene>
    <name evidence="2" type="ORF">SAMN05660206_103230</name>
</gene>
<organism evidence="2 3">
    <name type="scientific">Sphingobacterium wenxiniae</name>
    <dbReference type="NCBI Taxonomy" id="683125"/>
    <lineage>
        <taxon>Bacteria</taxon>
        <taxon>Pseudomonadati</taxon>
        <taxon>Bacteroidota</taxon>
        <taxon>Sphingobacteriia</taxon>
        <taxon>Sphingobacteriales</taxon>
        <taxon>Sphingobacteriaceae</taxon>
        <taxon>Sphingobacterium</taxon>
    </lineage>
</organism>
<name>A0A1I6R9D5_9SPHI</name>
<sequence length="123" mass="14507">MLQKLVHYFVLLCYINILAYEAGANTSMAHDDSILNGESILEFVLDDVLDIPIDKEAEDVEILYEEYRSIQHQYYLMPLFVLVLGLLFAIRPLLKVRKHPVYDGKKRQIIPDYYSHLYRLKPF</sequence>